<reference evidence="1 2" key="1">
    <citation type="submission" date="2022-06" db="EMBL/GenBank/DDBJ databases">
        <title>Isolation of gut microbiota from human fecal samples.</title>
        <authorList>
            <person name="Pamer E.G."/>
            <person name="Barat B."/>
            <person name="Waligurski E."/>
            <person name="Medina S."/>
            <person name="Paddock L."/>
            <person name="Mostad J."/>
        </authorList>
    </citation>
    <scope>NUCLEOTIDE SEQUENCE [LARGE SCALE GENOMIC DNA]</scope>
    <source>
        <strain evidence="1 2">SL.3.17</strain>
    </source>
</reference>
<dbReference type="Pfam" id="PF19552">
    <property type="entry name" value="DUF6075"/>
    <property type="match status" value="1"/>
</dbReference>
<evidence type="ECO:0000313" key="2">
    <source>
        <dbReference type="Proteomes" id="UP001524502"/>
    </source>
</evidence>
<feature type="non-terminal residue" evidence="1">
    <location>
        <position position="1"/>
    </location>
</feature>
<dbReference type="RefSeq" id="WP_256133677.1">
    <property type="nucleotide sequence ID" value="NZ_JANFXK010000031.1"/>
</dbReference>
<accession>A0ABT1RTE5</accession>
<name>A0ABT1RTE5_9FIRM</name>
<comment type="caution">
    <text evidence="1">The sequence shown here is derived from an EMBL/GenBank/DDBJ whole genome shotgun (WGS) entry which is preliminary data.</text>
</comment>
<sequence>RATCLAFNLWNGYVEQGQESMFTPESLFSCDLAPYFFEAIKLRYPEYVRDLPDPYEEKHEAMGLEGAPCKERG</sequence>
<keyword evidence="2" id="KW-1185">Reference proteome</keyword>
<dbReference type="InterPro" id="IPR045721">
    <property type="entry name" value="DUF6075"/>
</dbReference>
<organism evidence="1 2">
    <name type="scientific">Anaerovorax odorimutans</name>
    <dbReference type="NCBI Taxonomy" id="109327"/>
    <lineage>
        <taxon>Bacteria</taxon>
        <taxon>Bacillati</taxon>
        <taxon>Bacillota</taxon>
        <taxon>Clostridia</taxon>
        <taxon>Peptostreptococcales</taxon>
        <taxon>Anaerovoracaceae</taxon>
        <taxon>Anaerovorax</taxon>
    </lineage>
</organism>
<evidence type="ECO:0000313" key="1">
    <source>
        <dbReference type="EMBL" id="MCQ4638474.1"/>
    </source>
</evidence>
<protein>
    <submittedName>
        <fullName evidence="1">DUF6075 family protein</fullName>
    </submittedName>
</protein>
<dbReference type="Proteomes" id="UP001524502">
    <property type="component" value="Unassembled WGS sequence"/>
</dbReference>
<dbReference type="EMBL" id="JANFXK010000031">
    <property type="protein sequence ID" value="MCQ4638474.1"/>
    <property type="molecule type" value="Genomic_DNA"/>
</dbReference>
<proteinExistence type="predicted"/>
<gene>
    <name evidence="1" type="ORF">NE619_17220</name>
</gene>